<dbReference type="AlphaFoldDB" id="A0A2P2P9Q8"/>
<proteinExistence type="predicted"/>
<protein>
    <submittedName>
        <fullName evidence="1">Uncharacterized protein</fullName>
    </submittedName>
</protein>
<sequence length="42" mass="4641">MIVRILLRSIGEEQPLITSKAKFSGTSPSAPISSSFLLYSWE</sequence>
<name>A0A2P2P9Q8_RHIMU</name>
<dbReference type="EMBL" id="GGEC01071001">
    <property type="protein sequence ID" value="MBX51485.1"/>
    <property type="molecule type" value="Transcribed_RNA"/>
</dbReference>
<accession>A0A2P2P9Q8</accession>
<evidence type="ECO:0000313" key="1">
    <source>
        <dbReference type="EMBL" id="MBX51485.1"/>
    </source>
</evidence>
<reference evidence="1" key="1">
    <citation type="submission" date="2018-02" db="EMBL/GenBank/DDBJ databases">
        <title>Rhizophora mucronata_Transcriptome.</title>
        <authorList>
            <person name="Meera S.P."/>
            <person name="Sreeshan A."/>
            <person name="Augustine A."/>
        </authorList>
    </citation>
    <scope>NUCLEOTIDE SEQUENCE</scope>
    <source>
        <tissue evidence="1">Leaf</tissue>
    </source>
</reference>
<organism evidence="1">
    <name type="scientific">Rhizophora mucronata</name>
    <name type="common">Asiatic mangrove</name>
    <dbReference type="NCBI Taxonomy" id="61149"/>
    <lineage>
        <taxon>Eukaryota</taxon>
        <taxon>Viridiplantae</taxon>
        <taxon>Streptophyta</taxon>
        <taxon>Embryophyta</taxon>
        <taxon>Tracheophyta</taxon>
        <taxon>Spermatophyta</taxon>
        <taxon>Magnoliopsida</taxon>
        <taxon>eudicotyledons</taxon>
        <taxon>Gunneridae</taxon>
        <taxon>Pentapetalae</taxon>
        <taxon>rosids</taxon>
        <taxon>fabids</taxon>
        <taxon>Malpighiales</taxon>
        <taxon>Rhizophoraceae</taxon>
        <taxon>Rhizophora</taxon>
    </lineage>
</organism>